<comment type="caution">
    <text evidence="2">The sequence shown here is derived from an EMBL/GenBank/DDBJ whole genome shotgun (WGS) entry which is preliminary data.</text>
</comment>
<proteinExistence type="predicted"/>
<gene>
    <name evidence="2" type="ORF">A2Z23_02125</name>
</gene>
<protein>
    <submittedName>
        <fullName evidence="2">Uncharacterized protein</fullName>
    </submittedName>
</protein>
<evidence type="ECO:0000313" key="3">
    <source>
        <dbReference type="Proteomes" id="UP000176628"/>
    </source>
</evidence>
<reference evidence="2 3" key="1">
    <citation type="journal article" date="2016" name="Nat. Commun.">
        <title>Thousands of microbial genomes shed light on interconnected biogeochemical processes in an aquifer system.</title>
        <authorList>
            <person name="Anantharaman K."/>
            <person name="Brown C.T."/>
            <person name="Hug L.A."/>
            <person name="Sharon I."/>
            <person name="Castelle C.J."/>
            <person name="Probst A.J."/>
            <person name="Thomas B.C."/>
            <person name="Singh A."/>
            <person name="Wilkins M.J."/>
            <person name="Karaoz U."/>
            <person name="Brodie E.L."/>
            <person name="Williams K.H."/>
            <person name="Hubbard S.S."/>
            <person name="Banfield J.F."/>
        </authorList>
    </citation>
    <scope>NUCLEOTIDE SEQUENCE [LARGE SCALE GENOMIC DNA]</scope>
</reference>
<dbReference type="EMBL" id="MFAV01000043">
    <property type="protein sequence ID" value="OGD85833.1"/>
    <property type="molecule type" value="Genomic_DNA"/>
</dbReference>
<dbReference type="Proteomes" id="UP000176628">
    <property type="component" value="Unassembled WGS sequence"/>
</dbReference>
<dbReference type="AlphaFoldDB" id="A0A1F5G1S0"/>
<name>A0A1F5G1S0_9BACT</name>
<evidence type="ECO:0000256" key="1">
    <source>
        <dbReference type="SAM" id="MobiDB-lite"/>
    </source>
</evidence>
<sequence>MRKERDFFEQSYSERAPEIKRPSIFRPQSESLSSYGPKREEAGIVNLLSEVSKKDQAQAERGQSFPKRNGVFEPFINDENNDQQGCRFINFYGGNFAQDMQLNRLVVERVIKIASLDGQIILATLSPNRQRSIDANPDGSVTAKRRLFWGEKVKREEENNPAFLVTSIPSGWRIEMNDQKLMEELTGDRGSEEVRGTFVKRFNLLLREAIFECMRREKLSGEKDERFKRKLLYTMFQPLVPILAAAFPFSEVDKTDVPLVLMSPFVMYALGNFLDKHVWPIPIRGRRIDHLFEFFMPYVEVDKVVRSFAYLNLAGRRLVGLRKTFP</sequence>
<accession>A0A1F5G1S0</accession>
<organism evidence="2 3">
    <name type="scientific">Candidatus Curtissbacteria bacterium RBG_16_39_7</name>
    <dbReference type="NCBI Taxonomy" id="1797707"/>
    <lineage>
        <taxon>Bacteria</taxon>
        <taxon>Candidatus Curtissiibacteriota</taxon>
    </lineage>
</organism>
<evidence type="ECO:0000313" key="2">
    <source>
        <dbReference type="EMBL" id="OGD85833.1"/>
    </source>
</evidence>
<feature type="region of interest" description="Disordered" evidence="1">
    <location>
        <begin position="1"/>
        <end position="36"/>
    </location>
</feature>